<protein>
    <recommendedName>
        <fullName evidence="4">Alpha/beta hydrolase</fullName>
    </recommendedName>
</protein>
<organism evidence="2 3">
    <name type="scientific">Actinomyces denticolens</name>
    <dbReference type="NCBI Taxonomy" id="52767"/>
    <lineage>
        <taxon>Bacteria</taxon>
        <taxon>Bacillati</taxon>
        <taxon>Actinomycetota</taxon>
        <taxon>Actinomycetes</taxon>
        <taxon>Actinomycetales</taxon>
        <taxon>Actinomycetaceae</taxon>
        <taxon>Actinomyces</taxon>
    </lineage>
</organism>
<name>A0ABY1IAH9_9ACTO</name>
<dbReference type="Proteomes" id="UP000184390">
    <property type="component" value="Unassembled WGS sequence"/>
</dbReference>
<dbReference type="Gene3D" id="3.40.50.1820">
    <property type="entry name" value="alpha/beta hydrolase"/>
    <property type="match status" value="1"/>
</dbReference>
<evidence type="ECO:0008006" key="4">
    <source>
        <dbReference type="Google" id="ProtNLM"/>
    </source>
</evidence>
<evidence type="ECO:0000313" key="3">
    <source>
        <dbReference type="Proteomes" id="UP000184390"/>
    </source>
</evidence>
<comment type="caution">
    <text evidence="2">The sequence shown here is derived from an EMBL/GenBank/DDBJ whole genome shotgun (WGS) entry which is preliminary data.</text>
</comment>
<accession>A0ABY1IAH9</accession>
<feature type="region of interest" description="Disordered" evidence="1">
    <location>
        <begin position="1"/>
        <end position="76"/>
    </location>
</feature>
<gene>
    <name evidence="2" type="ORF">SAMN05216246_10685</name>
</gene>
<evidence type="ECO:0000313" key="2">
    <source>
        <dbReference type="EMBL" id="SHI87422.1"/>
    </source>
</evidence>
<dbReference type="RefSeq" id="WP_073452795.1">
    <property type="nucleotide sequence ID" value="NZ_FQYL01000006.1"/>
</dbReference>
<feature type="compositionally biased region" description="Pro residues" evidence="1">
    <location>
        <begin position="35"/>
        <end position="67"/>
    </location>
</feature>
<dbReference type="EMBL" id="FQYL01000006">
    <property type="protein sequence ID" value="SHI87422.1"/>
    <property type="molecule type" value="Genomic_DNA"/>
</dbReference>
<sequence>MTPVAASPLSADPVLPPSPPPTPMGWAHHAEPSANPRPSPSPTEAPSPVPTAQPGPAPTPTAPPSAPPVTSGHTWGMTRGRPLVLVAGGSSISVSTADLDTLAASLTTAAGHLDTAATHVRSAKTDAENATVPADIIAQDPSYNTVTGAQTGGSLLPDADSSFVANLVELPVAAFERKRRALISACDALLTGTGSLSAASSTLTSLAADVSACSLMYTDAENGATVRTDADVGARGYGPSQEALAAGAAVGSGLLLTAGAWLPAAVLVDILTTHGLMPDDAQVVLEDLQLLLKSDVTSEWAMSNLIGLACLGAWARKGATGREGATIQEFLRASAGRLDARATAELPPEVQVGSRKVPTSSLTPMQRVAYALALESERAGATRHGEPTGLLIAPHNRKGAAGTTVRIPPGPQDPFGLGTDIAAQDLTGSRIDSPPSTASELLDHAQTVKGQAQADGAGAISILRTDHADGTRSWVVVVPGTTEWTSGDSNPQDLQTNLQAVSGRPTDMEAAVVTAMRQSGIQPGEEVGIYGHSQGAMTAVNIASDPAITENYTITSILTAGGPTSGVVLPDGTRALHLESTSDVVPGLDASTNPATPNRATAYVDTRGEGTHSESVYADAVRGAESSEQAFADYSRDLSGLTGAGEQGATTTEVVFDVTRES</sequence>
<feature type="compositionally biased region" description="Low complexity" evidence="1">
    <location>
        <begin position="1"/>
        <end position="13"/>
    </location>
</feature>
<feature type="compositionally biased region" description="Pro residues" evidence="1">
    <location>
        <begin position="14"/>
        <end position="23"/>
    </location>
</feature>
<evidence type="ECO:0000256" key="1">
    <source>
        <dbReference type="SAM" id="MobiDB-lite"/>
    </source>
</evidence>
<reference evidence="2 3" key="1">
    <citation type="submission" date="2016-11" db="EMBL/GenBank/DDBJ databases">
        <authorList>
            <person name="Varghese N."/>
            <person name="Submissions S."/>
        </authorList>
    </citation>
    <scope>NUCLEOTIDE SEQUENCE [LARGE SCALE GENOMIC DNA]</scope>
    <source>
        <strain evidence="2 3">PA</strain>
    </source>
</reference>
<dbReference type="InterPro" id="IPR029058">
    <property type="entry name" value="AB_hydrolase_fold"/>
</dbReference>
<keyword evidence="3" id="KW-1185">Reference proteome</keyword>
<dbReference type="SUPFAM" id="SSF53474">
    <property type="entry name" value="alpha/beta-Hydrolases"/>
    <property type="match status" value="1"/>
</dbReference>
<proteinExistence type="predicted"/>